<dbReference type="NCBIfam" id="TIGR00281">
    <property type="entry name" value="SMC-Scp complex subunit ScpB"/>
    <property type="match status" value="1"/>
</dbReference>
<evidence type="ECO:0000256" key="2">
    <source>
        <dbReference type="ARBA" id="ARBA00022618"/>
    </source>
</evidence>
<sequence length="202" mass="21993">MIVPDDHVQRLRLLEAVLFASAEPVEEAALQYRLGDGVDVRALLQELAALYENRGVTLVASGGRWAFRTAPDLAVFLRTETEVTAKLSRAAVETLAIIAYHQPVTRAEIESIRGVATSKGTLDILMEAGWIKPGRRRETPGRPVTWVTTPHFLDHFGLESLRDLPGVEDLRAAGLLDARPAITSLPGGPGLLSEREEEPAEG</sequence>
<dbReference type="InterPro" id="IPR036390">
    <property type="entry name" value="WH_DNA-bd_sf"/>
</dbReference>
<dbReference type="RefSeq" id="WP_377356044.1">
    <property type="nucleotide sequence ID" value="NZ_JBHTCM010000004.1"/>
</dbReference>
<evidence type="ECO:0000313" key="5">
    <source>
        <dbReference type="EMBL" id="MFC7331946.1"/>
    </source>
</evidence>
<reference evidence="6" key="1">
    <citation type="journal article" date="2019" name="Int. J. Syst. Evol. Microbiol.">
        <title>The Global Catalogue of Microorganisms (GCM) 10K type strain sequencing project: providing services to taxonomists for standard genome sequencing and annotation.</title>
        <authorList>
            <consortium name="The Broad Institute Genomics Platform"/>
            <consortium name="The Broad Institute Genome Sequencing Center for Infectious Disease"/>
            <person name="Wu L."/>
            <person name="Ma J."/>
        </authorList>
    </citation>
    <scope>NUCLEOTIDE SEQUENCE [LARGE SCALE GENOMIC DNA]</scope>
    <source>
        <strain evidence="6">CGMCC 1.16275</strain>
    </source>
</reference>
<evidence type="ECO:0000256" key="1">
    <source>
        <dbReference type="ARBA" id="ARBA00022490"/>
    </source>
</evidence>
<keyword evidence="3" id="KW-0159">Chromosome partition</keyword>
<evidence type="ECO:0000313" key="6">
    <source>
        <dbReference type="Proteomes" id="UP001596456"/>
    </source>
</evidence>
<dbReference type="EMBL" id="JBHTCM010000004">
    <property type="protein sequence ID" value="MFC7331946.1"/>
    <property type="molecule type" value="Genomic_DNA"/>
</dbReference>
<dbReference type="PANTHER" id="PTHR34298:SF2">
    <property type="entry name" value="SEGREGATION AND CONDENSATION PROTEIN B"/>
    <property type="match status" value="1"/>
</dbReference>
<keyword evidence="2" id="KW-0132">Cell division</keyword>
<name>A0ABW2KRM0_9PROT</name>
<organism evidence="5 6">
    <name type="scientific">Rhodocista pekingensis</name>
    <dbReference type="NCBI Taxonomy" id="201185"/>
    <lineage>
        <taxon>Bacteria</taxon>
        <taxon>Pseudomonadati</taxon>
        <taxon>Pseudomonadota</taxon>
        <taxon>Alphaproteobacteria</taxon>
        <taxon>Rhodospirillales</taxon>
        <taxon>Azospirillaceae</taxon>
        <taxon>Rhodocista</taxon>
    </lineage>
</organism>
<dbReference type="Gene3D" id="1.10.10.10">
    <property type="entry name" value="Winged helix-like DNA-binding domain superfamily/Winged helix DNA-binding domain"/>
    <property type="match status" value="2"/>
</dbReference>
<comment type="caution">
    <text evidence="5">The sequence shown here is derived from an EMBL/GenBank/DDBJ whole genome shotgun (WGS) entry which is preliminary data.</text>
</comment>
<dbReference type="PIRSF" id="PIRSF019345">
    <property type="entry name" value="ScpB"/>
    <property type="match status" value="1"/>
</dbReference>
<keyword evidence="6" id="KW-1185">Reference proteome</keyword>
<accession>A0ABW2KRM0</accession>
<dbReference type="Proteomes" id="UP001596456">
    <property type="component" value="Unassembled WGS sequence"/>
</dbReference>
<dbReference type="InterPro" id="IPR005234">
    <property type="entry name" value="ScpB_csome_segregation"/>
</dbReference>
<evidence type="ECO:0000256" key="3">
    <source>
        <dbReference type="ARBA" id="ARBA00022829"/>
    </source>
</evidence>
<keyword evidence="4" id="KW-0131">Cell cycle</keyword>
<dbReference type="SUPFAM" id="SSF46785">
    <property type="entry name" value="Winged helix' DNA-binding domain"/>
    <property type="match status" value="2"/>
</dbReference>
<evidence type="ECO:0000256" key="4">
    <source>
        <dbReference type="ARBA" id="ARBA00023306"/>
    </source>
</evidence>
<dbReference type="InterPro" id="IPR036388">
    <property type="entry name" value="WH-like_DNA-bd_sf"/>
</dbReference>
<protein>
    <submittedName>
        <fullName evidence="5">SMC-Scp complex subunit ScpB</fullName>
    </submittedName>
</protein>
<dbReference type="Pfam" id="PF04079">
    <property type="entry name" value="SMC_ScpB"/>
    <property type="match status" value="1"/>
</dbReference>
<keyword evidence="1" id="KW-0963">Cytoplasm</keyword>
<proteinExistence type="predicted"/>
<dbReference type="PANTHER" id="PTHR34298">
    <property type="entry name" value="SEGREGATION AND CONDENSATION PROTEIN B"/>
    <property type="match status" value="1"/>
</dbReference>
<gene>
    <name evidence="5" type="primary">scpB</name>
    <name evidence="5" type="ORF">ACFQPS_02110</name>
</gene>